<accession>A0A3N6PKQ5</accession>
<evidence type="ECO:0000313" key="4">
    <source>
        <dbReference type="Proteomes" id="UP000269154"/>
    </source>
</evidence>
<gene>
    <name evidence="3" type="ORF">D5R40_01610</name>
</gene>
<organism evidence="3 4">
    <name type="scientific">Okeania hirsuta</name>
    <dbReference type="NCBI Taxonomy" id="1458930"/>
    <lineage>
        <taxon>Bacteria</taxon>
        <taxon>Bacillati</taxon>
        <taxon>Cyanobacteriota</taxon>
        <taxon>Cyanophyceae</taxon>
        <taxon>Oscillatoriophycideae</taxon>
        <taxon>Oscillatoriales</taxon>
        <taxon>Microcoleaceae</taxon>
        <taxon>Okeania</taxon>
    </lineage>
</organism>
<dbReference type="Gene3D" id="3.40.710.10">
    <property type="entry name" value="DD-peptidase/beta-lactamase superfamily"/>
    <property type="match status" value="1"/>
</dbReference>
<keyword evidence="1" id="KW-0472">Membrane</keyword>
<keyword evidence="1" id="KW-1133">Transmembrane helix</keyword>
<dbReference type="GO" id="GO:0046677">
    <property type="term" value="P:response to antibiotic"/>
    <property type="evidence" value="ECO:0007669"/>
    <property type="project" value="InterPro"/>
</dbReference>
<sequence length="413" mass="47574">MHAEKLPPQTFHRVRPPYRVAKRRPVKIRRLVKTKNTKLILPQLKYKNILILVAILMTASWVITLPFRGRTASQTPQPTPQTSVSPTLVPPYVRPVPQQTPEDLGFAYNVRRQPPLRYNPQLQEIVDELVKISEEKGLPTEPLSISLIDVRSQDVHTFAGYQSQEVRYPASVSKLFWMAAFYGAVKKGLIEDESKFHEDLRAMMQKSHNDSASKILDAITDTKSGSKLEGKDLEKWLDKRKSVNNFFHKAGYKNLIVSTKNYPRYSPSQEGPVGRDRQLRKKDGKFLRNLISTDHAARLIYEIYTRQAVSRQYSTRMAYLLTRDLRPEAWQNDPYNGIKGFLGESLPSKIYFGSKVGFTSKHRMDVAFVRTLDDKAIYILAIFAEDIAYARDEEIFPKLSRHVYDRMMALNGQ</sequence>
<feature type="transmembrane region" description="Helical" evidence="1">
    <location>
        <begin position="48"/>
        <end position="67"/>
    </location>
</feature>
<dbReference type="SUPFAM" id="SSF56601">
    <property type="entry name" value="beta-lactamase/transpeptidase-like"/>
    <property type="match status" value="1"/>
</dbReference>
<proteinExistence type="predicted"/>
<dbReference type="InterPro" id="IPR012338">
    <property type="entry name" value="Beta-lactam/transpept-like"/>
</dbReference>
<keyword evidence="4" id="KW-1185">Reference proteome</keyword>
<reference evidence="3 4" key="1">
    <citation type="journal article" date="2018" name="ACS Chem. Biol.">
        <title>Ketoreductase domain dysfunction expands chemodiversity: malyngamide biosynthesis in the cyanobacterium Okeania hirsuta.</title>
        <authorList>
            <person name="Moss N.A."/>
            <person name="Leao T."/>
            <person name="Rankin M."/>
            <person name="McCullough T.M."/>
            <person name="Qu P."/>
            <person name="Korobeynikov A."/>
            <person name="Smith J.L."/>
            <person name="Gerwick L."/>
            <person name="Gerwick W.H."/>
        </authorList>
    </citation>
    <scope>NUCLEOTIDE SEQUENCE [LARGE SCALE GENOMIC DNA]</scope>
    <source>
        <strain evidence="3 4">PAB10Feb10-1</strain>
    </source>
</reference>
<evidence type="ECO:0000313" key="3">
    <source>
        <dbReference type="EMBL" id="RQH55498.1"/>
    </source>
</evidence>
<keyword evidence="1" id="KW-0812">Transmembrane</keyword>
<dbReference type="InterPro" id="IPR000871">
    <property type="entry name" value="Beta-lactam_class-A"/>
</dbReference>
<dbReference type="PANTHER" id="PTHR35333:SF3">
    <property type="entry name" value="BETA-LACTAMASE-TYPE TRANSPEPTIDASE FOLD CONTAINING PROTEIN"/>
    <property type="match status" value="1"/>
</dbReference>
<evidence type="ECO:0000256" key="1">
    <source>
        <dbReference type="SAM" id="Phobius"/>
    </source>
</evidence>
<dbReference type="GO" id="GO:0030655">
    <property type="term" value="P:beta-lactam antibiotic catabolic process"/>
    <property type="evidence" value="ECO:0007669"/>
    <property type="project" value="InterPro"/>
</dbReference>
<dbReference type="RefSeq" id="WP_124143296.1">
    <property type="nucleotide sequence ID" value="NZ_CAWOKI010000331.1"/>
</dbReference>
<name>A0A3N6PKQ5_9CYAN</name>
<dbReference type="EMBL" id="RCBY01000005">
    <property type="protein sequence ID" value="RQH55498.1"/>
    <property type="molecule type" value="Genomic_DNA"/>
</dbReference>
<dbReference type="Proteomes" id="UP000269154">
    <property type="component" value="Unassembled WGS sequence"/>
</dbReference>
<dbReference type="InterPro" id="IPR045155">
    <property type="entry name" value="Beta-lactam_cat"/>
</dbReference>
<evidence type="ECO:0000259" key="2">
    <source>
        <dbReference type="Pfam" id="PF13354"/>
    </source>
</evidence>
<feature type="domain" description="Beta-lactamase class A catalytic" evidence="2">
    <location>
        <begin position="153"/>
        <end position="383"/>
    </location>
</feature>
<dbReference type="PANTHER" id="PTHR35333">
    <property type="entry name" value="BETA-LACTAMASE"/>
    <property type="match status" value="1"/>
</dbReference>
<dbReference type="Pfam" id="PF13354">
    <property type="entry name" value="Beta-lactamase2"/>
    <property type="match status" value="1"/>
</dbReference>
<dbReference type="AlphaFoldDB" id="A0A3N6PKQ5"/>
<dbReference type="OrthoDB" id="440093at2"/>
<dbReference type="GO" id="GO:0008800">
    <property type="term" value="F:beta-lactamase activity"/>
    <property type="evidence" value="ECO:0007669"/>
    <property type="project" value="InterPro"/>
</dbReference>
<comment type="caution">
    <text evidence="3">The sequence shown here is derived from an EMBL/GenBank/DDBJ whole genome shotgun (WGS) entry which is preliminary data.</text>
</comment>
<protein>
    <recommendedName>
        <fullName evidence="2">Beta-lactamase class A catalytic domain-containing protein</fullName>
    </recommendedName>
</protein>